<keyword evidence="2" id="KW-1185">Reference proteome</keyword>
<gene>
    <name evidence="1" type="ORF">BPA30113_02987</name>
</gene>
<organism evidence="1 2">
    <name type="scientific">Burkholderia paludis</name>
    <dbReference type="NCBI Taxonomy" id="1506587"/>
    <lineage>
        <taxon>Bacteria</taxon>
        <taxon>Pseudomonadati</taxon>
        <taxon>Pseudomonadota</taxon>
        <taxon>Betaproteobacteria</taxon>
        <taxon>Burkholderiales</taxon>
        <taxon>Burkholderiaceae</taxon>
        <taxon>Burkholderia</taxon>
        <taxon>Burkholderia cepacia complex</taxon>
    </lineage>
</organism>
<evidence type="ECO:0008006" key="3">
    <source>
        <dbReference type="Google" id="ProtNLM"/>
    </source>
</evidence>
<dbReference type="AlphaFoldDB" id="A0A6P2LIW3"/>
<dbReference type="EMBL" id="CABVQD010000008">
    <property type="protein sequence ID" value="VWB66760.1"/>
    <property type="molecule type" value="Genomic_DNA"/>
</dbReference>
<proteinExistence type="predicted"/>
<dbReference type="Proteomes" id="UP000494330">
    <property type="component" value="Unassembled WGS sequence"/>
</dbReference>
<evidence type="ECO:0000313" key="1">
    <source>
        <dbReference type="EMBL" id="VWB66760.1"/>
    </source>
</evidence>
<accession>A0A6P2LIW3</accession>
<reference evidence="1 2" key="1">
    <citation type="submission" date="2019-09" db="EMBL/GenBank/DDBJ databases">
        <authorList>
            <person name="Depoorter E."/>
        </authorList>
    </citation>
    <scope>NUCLEOTIDE SEQUENCE [LARGE SCALE GENOMIC DNA]</scope>
    <source>
        <strain evidence="1">LMG 30113</strain>
    </source>
</reference>
<sequence length="163" mass="18101">MHPHFSRVVPDDPRPAHSDLSSWEATIREAVGAERDGRITPALAGYRRALEIAQRLIETPPPSRHDDCVAALVVSWHNLADLLASQGDVERCVEGLCDAHEALIALYLDARRDALLRRAALRHGRETHLALVRHVARHGEHPRIVRALREGSLALDVSSAVRH</sequence>
<protein>
    <recommendedName>
        <fullName evidence="3">Tetratricopeptide repeat protein</fullName>
    </recommendedName>
</protein>
<name>A0A6P2LIW3_9BURK</name>
<evidence type="ECO:0000313" key="2">
    <source>
        <dbReference type="Proteomes" id="UP000494330"/>
    </source>
</evidence>
<dbReference type="RefSeq" id="WP_034198660.1">
    <property type="nucleotide sequence ID" value="NZ_CABVQD010000008.1"/>
</dbReference>